<comment type="caution">
    <text evidence="1">The sequence shown here is derived from an EMBL/GenBank/DDBJ whole genome shotgun (WGS) entry which is preliminary data.</text>
</comment>
<reference evidence="1" key="1">
    <citation type="submission" date="2021-02" db="EMBL/GenBank/DDBJ databases">
        <authorList>
            <person name="Nowell W R."/>
        </authorList>
    </citation>
    <scope>NUCLEOTIDE SEQUENCE</scope>
</reference>
<dbReference type="Proteomes" id="UP000663870">
    <property type="component" value="Unassembled WGS sequence"/>
</dbReference>
<evidence type="ECO:0000313" key="2">
    <source>
        <dbReference type="EMBL" id="CAF1605208.1"/>
    </source>
</evidence>
<evidence type="ECO:0000313" key="1">
    <source>
        <dbReference type="EMBL" id="CAF1358014.1"/>
    </source>
</evidence>
<gene>
    <name evidence="2" type="ORF">JXQ802_LOCUS48768</name>
    <name evidence="1" type="ORF">PYM288_LOCUS32735</name>
</gene>
<organism evidence="1 3">
    <name type="scientific">Rotaria sordida</name>
    <dbReference type="NCBI Taxonomy" id="392033"/>
    <lineage>
        <taxon>Eukaryota</taxon>
        <taxon>Metazoa</taxon>
        <taxon>Spiralia</taxon>
        <taxon>Gnathifera</taxon>
        <taxon>Rotifera</taxon>
        <taxon>Eurotatoria</taxon>
        <taxon>Bdelloidea</taxon>
        <taxon>Philodinida</taxon>
        <taxon>Philodinidae</taxon>
        <taxon>Rotaria</taxon>
    </lineage>
</organism>
<dbReference type="EMBL" id="CAJNOH010004052">
    <property type="protein sequence ID" value="CAF1358014.1"/>
    <property type="molecule type" value="Genomic_DNA"/>
</dbReference>
<evidence type="ECO:0000313" key="3">
    <source>
        <dbReference type="Proteomes" id="UP000663854"/>
    </source>
</evidence>
<protein>
    <submittedName>
        <fullName evidence="1">Uncharacterized protein</fullName>
    </submittedName>
</protein>
<dbReference type="Proteomes" id="UP000663854">
    <property type="component" value="Unassembled WGS sequence"/>
</dbReference>
<name>A0A815HVZ5_9BILA</name>
<dbReference type="EMBL" id="CAJNOL010005442">
    <property type="protein sequence ID" value="CAF1605208.1"/>
    <property type="molecule type" value="Genomic_DNA"/>
</dbReference>
<keyword evidence="4" id="KW-1185">Reference proteome</keyword>
<sequence length="56" mass="5598">PSCSDGILNQGEADIDCGGPCAPGKTCEIGQHCNVSTDCTGGICNSTNQCDGMCCL</sequence>
<evidence type="ECO:0000313" key="4">
    <source>
        <dbReference type="Proteomes" id="UP000663870"/>
    </source>
</evidence>
<proteinExistence type="predicted"/>
<accession>A0A815HVZ5</accession>
<feature type="non-terminal residue" evidence="1">
    <location>
        <position position="1"/>
    </location>
</feature>
<dbReference type="AlphaFoldDB" id="A0A815HVZ5"/>